<accession>A0A0E9Q2Z0</accession>
<dbReference type="AlphaFoldDB" id="A0A0E9Q2Z0"/>
<reference evidence="1" key="1">
    <citation type="submission" date="2014-11" db="EMBL/GenBank/DDBJ databases">
        <authorList>
            <person name="Amaro Gonzalez C."/>
        </authorList>
    </citation>
    <scope>NUCLEOTIDE SEQUENCE</scope>
</reference>
<evidence type="ECO:0000313" key="1">
    <source>
        <dbReference type="EMBL" id="JAH11119.1"/>
    </source>
</evidence>
<sequence>MKGGGGWDIMQQETELLLCPSPHWLSVPDNTLCCMSTTCFFPDNSKKQYCITRDFWKY</sequence>
<proteinExistence type="predicted"/>
<dbReference type="EMBL" id="GBXM01097458">
    <property type="protein sequence ID" value="JAH11119.1"/>
    <property type="molecule type" value="Transcribed_RNA"/>
</dbReference>
<reference evidence="1" key="2">
    <citation type="journal article" date="2015" name="Fish Shellfish Immunol.">
        <title>Early steps in the European eel (Anguilla anguilla)-Vibrio vulnificus interaction in the gills: Role of the RtxA13 toxin.</title>
        <authorList>
            <person name="Callol A."/>
            <person name="Pajuelo D."/>
            <person name="Ebbesson L."/>
            <person name="Teles M."/>
            <person name="MacKenzie S."/>
            <person name="Amaro C."/>
        </authorList>
    </citation>
    <scope>NUCLEOTIDE SEQUENCE</scope>
</reference>
<name>A0A0E9Q2Z0_ANGAN</name>
<protein>
    <submittedName>
        <fullName evidence="1">Uncharacterized protein</fullName>
    </submittedName>
</protein>
<organism evidence="1">
    <name type="scientific">Anguilla anguilla</name>
    <name type="common">European freshwater eel</name>
    <name type="synonym">Muraena anguilla</name>
    <dbReference type="NCBI Taxonomy" id="7936"/>
    <lineage>
        <taxon>Eukaryota</taxon>
        <taxon>Metazoa</taxon>
        <taxon>Chordata</taxon>
        <taxon>Craniata</taxon>
        <taxon>Vertebrata</taxon>
        <taxon>Euteleostomi</taxon>
        <taxon>Actinopterygii</taxon>
        <taxon>Neopterygii</taxon>
        <taxon>Teleostei</taxon>
        <taxon>Anguilliformes</taxon>
        <taxon>Anguillidae</taxon>
        <taxon>Anguilla</taxon>
    </lineage>
</organism>